<keyword evidence="2" id="KW-1185">Reference proteome</keyword>
<sequence>MDEWHNANNADIAGNLLQVGRADQIVMNLSGHSEPPAPNMLTINPEHFGFTNRTAELARLDRLWRDAERAGKPLIVVLRVPNRMITCSDWHSLMVDHDRVKKGEQPPWIVSDELWERIEP</sequence>
<comment type="caution">
    <text evidence="1">The sequence shown here is derived from an EMBL/GenBank/DDBJ whole genome shotgun (WGS) entry which is preliminary data.</text>
</comment>
<evidence type="ECO:0000313" key="2">
    <source>
        <dbReference type="Proteomes" id="UP000294947"/>
    </source>
</evidence>
<protein>
    <submittedName>
        <fullName evidence="1">Uncharacterized protein</fullName>
    </submittedName>
</protein>
<proteinExistence type="predicted"/>
<evidence type="ECO:0000313" key="1">
    <source>
        <dbReference type="EMBL" id="TDD41474.1"/>
    </source>
</evidence>
<organism evidence="1 2">
    <name type="scientific">Saccharopolyspora elongata</name>
    <dbReference type="NCBI Taxonomy" id="2530387"/>
    <lineage>
        <taxon>Bacteria</taxon>
        <taxon>Bacillati</taxon>
        <taxon>Actinomycetota</taxon>
        <taxon>Actinomycetes</taxon>
        <taxon>Pseudonocardiales</taxon>
        <taxon>Pseudonocardiaceae</taxon>
        <taxon>Saccharopolyspora</taxon>
    </lineage>
</organism>
<dbReference type="RefSeq" id="WP_132492155.1">
    <property type="nucleotide sequence ID" value="NZ_SMKW01000058.1"/>
</dbReference>
<dbReference type="OrthoDB" id="9766983at2"/>
<dbReference type="Proteomes" id="UP000294947">
    <property type="component" value="Unassembled WGS sequence"/>
</dbReference>
<accession>A0A4R4YC88</accession>
<dbReference type="EMBL" id="SMKW01000058">
    <property type="protein sequence ID" value="TDD41474.1"/>
    <property type="molecule type" value="Genomic_DNA"/>
</dbReference>
<dbReference type="AlphaFoldDB" id="A0A4R4YC88"/>
<feature type="non-terminal residue" evidence="1">
    <location>
        <position position="120"/>
    </location>
</feature>
<name>A0A4R4YC88_9PSEU</name>
<gene>
    <name evidence="1" type="ORF">E1288_32670</name>
</gene>
<reference evidence="1 2" key="1">
    <citation type="submission" date="2019-03" db="EMBL/GenBank/DDBJ databases">
        <title>Draft genome sequences of novel Actinobacteria.</title>
        <authorList>
            <person name="Sahin N."/>
            <person name="Ay H."/>
            <person name="Saygin H."/>
        </authorList>
    </citation>
    <scope>NUCLEOTIDE SEQUENCE [LARGE SCALE GENOMIC DNA]</scope>
    <source>
        <strain evidence="1 2">7K502</strain>
    </source>
</reference>